<evidence type="ECO:0000313" key="2">
    <source>
        <dbReference type="Proteomes" id="UP001233999"/>
    </source>
</evidence>
<evidence type="ECO:0000313" key="1">
    <source>
        <dbReference type="EMBL" id="KAJ9601376.1"/>
    </source>
</evidence>
<organism evidence="1 2">
    <name type="scientific">Diploptera punctata</name>
    <name type="common">Pacific beetle cockroach</name>
    <dbReference type="NCBI Taxonomy" id="6984"/>
    <lineage>
        <taxon>Eukaryota</taxon>
        <taxon>Metazoa</taxon>
        <taxon>Ecdysozoa</taxon>
        <taxon>Arthropoda</taxon>
        <taxon>Hexapoda</taxon>
        <taxon>Insecta</taxon>
        <taxon>Pterygota</taxon>
        <taxon>Neoptera</taxon>
        <taxon>Polyneoptera</taxon>
        <taxon>Dictyoptera</taxon>
        <taxon>Blattodea</taxon>
        <taxon>Blaberoidea</taxon>
        <taxon>Blaberidae</taxon>
        <taxon>Diplopterinae</taxon>
        <taxon>Diploptera</taxon>
    </lineage>
</organism>
<dbReference type="AlphaFoldDB" id="A0AAD8ET63"/>
<protein>
    <submittedName>
        <fullName evidence="1">Uncharacterized protein</fullName>
    </submittedName>
</protein>
<gene>
    <name evidence="1" type="ORF">L9F63_000467</name>
</gene>
<reference evidence="1" key="1">
    <citation type="journal article" date="2023" name="IScience">
        <title>Live-bearing cockroach genome reveals convergent evolutionary mechanisms linked to viviparity in insects and beyond.</title>
        <authorList>
            <person name="Fouks B."/>
            <person name="Harrison M.C."/>
            <person name="Mikhailova A.A."/>
            <person name="Marchal E."/>
            <person name="English S."/>
            <person name="Carruthers M."/>
            <person name="Jennings E.C."/>
            <person name="Chiamaka E.L."/>
            <person name="Frigard R.A."/>
            <person name="Pippel M."/>
            <person name="Attardo G.M."/>
            <person name="Benoit J.B."/>
            <person name="Bornberg-Bauer E."/>
            <person name="Tobe S.S."/>
        </authorList>
    </citation>
    <scope>NUCLEOTIDE SEQUENCE</scope>
    <source>
        <strain evidence="1">Stay&amp;Tobe</strain>
    </source>
</reference>
<proteinExistence type="predicted"/>
<keyword evidence="2" id="KW-1185">Reference proteome</keyword>
<dbReference type="SUPFAM" id="SSF55961">
    <property type="entry name" value="Bet v1-like"/>
    <property type="match status" value="1"/>
</dbReference>
<sequence>METDTSTFSAIQSAVFNADHRDLFHFVAHPDTVEMWFQWISHFRSADSKTLGVGKLYQAIYSFPLLGDSVMLFRVVEYVPDTRIVLESESLLRPRVEITSAPVHGQQTKLTFKFTFRRSSTLFQYTLAPVLHVLAQQHMKNSLAILSQI</sequence>
<dbReference type="Gene3D" id="3.30.530.20">
    <property type="match status" value="1"/>
</dbReference>
<reference evidence="1" key="2">
    <citation type="submission" date="2023-05" db="EMBL/GenBank/DDBJ databases">
        <authorList>
            <person name="Fouks B."/>
        </authorList>
    </citation>
    <scope>NUCLEOTIDE SEQUENCE</scope>
    <source>
        <strain evidence="1">Stay&amp;Tobe</strain>
        <tissue evidence="1">Testes</tissue>
    </source>
</reference>
<dbReference type="Proteomes" id="UP001233999">
    <property type="component" value="Unassembled WGS sequence"/>
</dbReference>
<accession>A0AAD8ET63</accession>
<name>A0AAD8ET63_DIPPU</name>
<dbReference type="InterPro" id="IPR023393">
    <property type="entry name" value="START-like_dom_sf"/>
</dbReference>
<dbReference type="EMBL" id="JASPKZ010000020">
    <property type="protein sequence ID" value="KAJ9601376.1"/>
    <property type="molecule type" value="Genomic_DNA"/>
</dbReference>
<comment type="caution">
    <text evidence="1">The sequence shown here is derived from an EMBL/GenBank/DDBJ whole genome shotgun (WGS) entry which is preliminary data.</text>
</comment>